<dbReference type="AlphaFoldDB" id="A0A2K4XAQ9"/>
<dbReference type="EMBL" id="LT965928">
    <property type="protein sequence ID" value="SOU41408.1"/>
    <property type="molecule type" value="Genomic_DNA"/>
</dbReference>
<evidence type="ECO:0000313" key="4">
    <source>
        <dbReference type="EMBL" id="MBE0383939.1"/>
    </source>
</evidence>
<evidence type="ECO:0000313" key="7">
    <source>
        <dbReference type="Proteomes" id="UP000615003"/>
    </source>
</evidence>
<dbReference type="OrthoDB" id="9772407at2"/>
<sequence>MNKRQINGYSVNPIGLGCMNLSHAYGHPPSNEAAINLLHEAIELGVEHFDTAALYGFGKNEALLGKALKQHRDKIFLASKCGMAGVNGKRVIDGRPKTLRSTIESSLTRLNTEVLDLYYLHRMDKSVPIEESVGELSRLVTEGKIKAIGLSEVSAESIMRANSVHSIAAVQTEYSLWTRNPEIAVLETCKHIGAAFIAFSPLARGFLTDQVTSREALVEGDIRRGMPRFNEPHFSKNKQLLSALKSIAQSTHLTLAQLCLAWVLHQGEHVHVIPGTQNSEHLADNVSAENIVLSAEQLTQLSALFSPSSVSGSRYPESTQAEIDTEEF</sequence>
<dbReference type="PRINTS" id="PR00069">
    <property type="entry name" value="ALDKETRDTASE"/>
</dbReference>
<dbReference type="InterPro" id="IPR036812">
    <property type="entry name" value="NAD(P)_OxRdtase_dom_sf"/>
</dbReference>
<evidence type="ECO:0000313" key="6">
    <source>
        <dbReference type="Proteomes" id="UP000238288"/>
    </source>
</evidence>
<evidence type="ECO:0000313" key="5">
    <source>
        <dbReference type="EMBL" id="SOU41408.1"/>
    </source>
</evidence>
<keyword evidence="7" id="KW-1185">Reference proteome</keyword>
<dbReference type="InterPro" id="IPR020471">
    <property type="entry name" value="AKR"/>
</dbReference>
<dbReference type="GO" id="GO:0005737">
    <property type="term" value="C:cytoplasm"/>
    <property type="evidence" value="ECO:0007669"/>
    <property type="project" value="TreeGrafter"/>
</dbReference>
<feature type="domain" description="NADP-dependent oxidoreductase" evidence="3">
    <location>
        <begin position="13"/>
        <end position="303"/>
    </location>
</feature>
<proteinExistence type="predicted"/>
<dbReference type="EMBL" id="AQGW01000023">
    <property type="protein sequence ID" value="MBE0383939.1"/>
    <property type="molecule type" value="Genomic_DNA"/>
</dbReference>
<evidence type="ECO:0000256" key="2">
    <source>
        <dbReference type="SAM" id="MobiDB-lite"/>
    </source>
</evidence>
<gene>
    <name evidence="5" type="ORF">PCAR9_A30588</name>
    <name evidence="4" type="ORF">PCARR_a2268</name>
</gene>
<dbReference type="Proteomes" id="UP000238288">
    <property type="component" value="Chromosome PCAR9a"/>
</dbReference>
<evidence type="ECO:0000259" key="3">
    <source>
        <dbReference type="Pfam" id="PF00248"/>
    </source>
</evidence>
<dbReference type="Gene3D" id="3.20.20.100">
    <property type="entry name" value="NADP-dependent oxidoreductase domain"/>
    <property type="match status" value="1"/>
</dbReference>
<name>A0A2K4XAQ9_PSEVC</name>
<reference evidence="5 6" key="2">
    <citation type="submission" date="2017-11" db="EMBL/GenBank/DDBJ databases">
        <authorList>
            <person name="Han C.G."/>
        </authorList>
    </citation>
    <scope>NUCLEOTIDE SEQUENCE [LARGE SCALE GENOMIC DNA]</scope>
    <source>
        <strain evidence="6">ATCC 43555</strain>
        <strain evidence="5">ATCC43555</strain>
    </source>
</reference>
<dbReference type="Pfam" id="PF00248">
    <property type="entry name" value="Aldo_ket_red"/>
    <property type="match status" value="1"/>
</dbReference>
<keyword evidence="1" id="KW-0560">Oxidoreductase</keyword>
<feature type="region of interest" description="Disordered" evidence="2">
    <location>
        <begin position="307"/>
        <end position="328"/>
    </location>
</feature>
<protein>
    <submittedName>
        <fullName evidence="5">Aldo/keto reductase</fullName>
    </submittedName>
</protein>
<dbReference type="GeneID" id="93664089"/>
<accession>A0A2K4XAQ9</accession>
<dbReference type="PANTHER" id="PTHR43625">
    <property type="entry name" value="AFLATOXIN B1 ALDEHYDE REDUCTASE"/>
    <property type="match status" value="1"/>
</dbReference>
<dbReference type="InterPro" id="IPR023210">
    <property type="entry name" value="NADP_OxRdtase_dom"/>
</dbReference>
<dbReference type="Proteomes" id="UP000615003">
    <property type="component" value="Unassembled WGS sequence"/>
</dbReference>
<evidence type="ECO:0000256" key="1">
    <source>
        <dbReference type="ARBA" id="ARBA00023002"/>
    </source>
</evidence>
<dbReference type="PROSITE" id="PS51257">
    <property type="entry name" value="PROKAR_LIPOPROTEIN"/>
    <property type="match status" value="1"/>
</dbReference>
<organism evidence="5 6">
    <name type="scientific">Pseudoalteromonas carrageenovora IAM 12662</name>
    <dbReference type="NCBI Taxonomy" id="1314868"/>
    <lineage>
        <taxon>Bacteria</taxon>
        <taxon>Pseudomonadati</taxon>
        <taxon>Pseudomonadota</taxon>
        <taxon>Gammaproteobacteria</taxon>
        <taxon>Alteromonadales</taxon>
        <taxon>Pseudoalteromonadaceae</taxon>
        <taxon>Pseudoalteromonas</taxon>
    </lineage>
</organism>
<feature type="compositionally biased region" description="Polar residues" evidence="2">
    <location>
        <begin position="307"/>
        <end position="322"/>
    </location>
</feature>
<dbReference type="SUPFAM" id="SSF51430">
    <property type="entry name" value="NAD(P)-linked oxidoreductase"/>
    <property type="match status" value="1"/>
</dbReference>
<dbReference type="GO" id="GO:0016491">
    <property type="term" value="F:oxidoreductase activity"/>
    <property type="evidence" value="ECO:0007669"/>
    <property type="project" value="UniProtKB-KW"/>
</dbReference>
<dbReference type="InterPro" id="IPR050791">
    <property type="entry name" value="Aldo-Keto_reductase"/>
</dbReference>
<dbReference type="RefSeq" id="WP_104642977.1">
    <property type="nucleotide sequence ID" value="NZ_AQGW01000023.1"/>
</dbReference>
<reference evidence="4 7" key="1">
    <citation type="submission" date="2015-06" db="EMBL/GenBank/DDBJ databases">
        <title>Genome sequence of Pseudoalteromonas carrageenovora.</title>
        <authorList>
            <person name="Xie B.-B."/>
            <person name="Rong J.-C."/>
            <person name="Qin Q.-L."/>
            <person name="Zhang Y.-Z."/>
        </authorList>
    </citation>
    <scope>NUCLEOTIDE SEQUENCE [LARGE SCALE GENOMIC DNA]</scope>
    <source>
        <strain evidence="4 7">IAM 12662</strain>
    </source>
</reference>
<dbReference type="PANTHER" id="PTHR43625:SF40">
    <property type="entry name" value="ALDO-KETO REDUCTASE YAKC [NADP(+)]"/>
    <property type="match status" value="1"/>
</dbReference>